<organism evidence="1 2">
    <name type="scientific">Paenibacillus thalictri</name>
    <dbReference type="NCBI Taxonomy" id="2527873"/>
    <lineage>
        <taxon>Bacteria</taxon>
        <taxon>Bacillati</taxon>
        <taxon>Bacillota</taxon>
        <taxon>Bacilli</taxon>
        <taxon>Bacillales</taxon>
        <taxon>Paenibacillaceae</taxon>
        <taxon>Paenibacillus</taxon>
    </lineage>
</organism>
<sequence length="66" mass="7596">MKKRKFKELTSTIHLHTAAINQTPVLAFHGSELVGSGIIMEITNEAIKINDHYYFREICRFVYAKA</sequence>
<reference evidence="1 2" key="1">
    <citation type="submission" date="2019-02" db="EMBL/GenBank/DDBJ databases">
        <title>Paenibacillus sp. nov., isolated from surface-sterilized tissue of Thalictrum simplex L.</title>
        <authorList>
            <person name="Tuo L."/>
        </authorList>
    </citation>
    <scope>NUCLEOTIDE SEQUENCE [LARGE SCALE GENOMIC DNA]</scope>
    <source>
        <strain evidence="1 2">N2SHLJ1</strain>
    </source>
</reference>
<keyword evidence="2" id="KW-1185">Reference proteome</keyword>
<accession>A0A4Q9DZN7</accession>
<dbReference type="OrthoDB" id="2655123at2"/>
<dbReference type="RefSeq" id="WP_131012024.1">
    <property type="nucleotide sequence ID" value="NZ_SIRE01000003.1"/>
</dbReference>
<dbReference type="AlphaFoldDB" id="A0A4Q9DZN7"/>
<protein>
    <submittedName>
        <fullName evidence="1">Uncharacterized protein</fullName>
    </submittedName>
</protein>
<proteinExistence type="predicted"/>
<dbReference type="Proteomes" id="UP000293142">
    <property type="component" value="Unassembled WGS sequence"/>
</dbReference>
<gene>
    <name evidence="1" type="ORF">EYB31_04305</name>
</gene>
<dbReference type="EMBL" id="SIRE01000003">
    <property type="protein sequence ID" value="TBL81313.1"/>
    <property type="molecule type" value="Genomic_DNA"/>
</dbReference>
<evidence type="ECO:0000313" key="2">
    <source>
        <dbReference type="Proteomes" id="UP000293142"/>
    </source>
</evidence>
<name>A0A4Q9DZN7_9BACL</name>
<evidence type="ECO:0000313" key="1">
    <source>
        <dbReference type="EMBL" id="TBL81313.1"/>
    </source>
</evidence>
<comment type="caution">
    <text evidence="1">The sequence shown here is derived from an EMBL/GenBank/DDBJ whole genome shotgun (WGS) entry which is preliminary data.</text>
</comment>